<dbReference type="PROSITE" id="PS51421">
    <property type="entry name" value="RAS"/>
    <property type="match status" value="1"/>
</dbReference>
<name>A0AAV7EFK6_ARIFI</name>
<dbReference type="SUPFAM" id="SSF52540">
    <property type="entry name" value="P-loop containing nucleoside triphosphate hydrolases"/>
    <property type="match status" value="1"/>
</dbReference>
<evidence type="ECO:0000256" key="7">
    <source>
        <dbReference type="ARBA" id="ARBA00037868"/>
    </source>
</evidence>
<dbReference type="EMBL" id="JAINDJ010000005">
    <property type="protein sequence ID" value="KAG9446013.1"/>
    <property type="molecule type" value="Genomic_DNA"/>
</dbReference>
<dbReference type="Proteomes" id="UP000825729">
    <property type="component" value="Unassembled WGS sequence"/>
</dbReference>
<dbReference type="SMART" id="SM00175">
    <property type="entry name" value="RAB"/>
    <property type="match status" value="1"/>
</dbReference>
<keyword evidence="4" id="KW-0472">Membrane</keyword>
<keyword evidence="6" id="KW-0636">Prenylation</keyword>
<dbReference type="AlphaFoldDB" id="A0AAV7EFK6"/>
<evidence type="ECO:0000313" key="9">
    <source>
        <dbReference type="Proteomes" id="UP000825729"/>
    </source>
</evidence>
<dbReference type="InterPro" id="IPR027417">
    <property type="entry name" value="P-loop_NTPase"/>
</dbReference>
<keyword evidence="9" id="KW-1185">Reference proteome</keyword>
<dbReference type="PANTHER" id="PTHR47979">
    <property type="entry name" value="DRAB11-RELATED"/>
    <property type="match status" value="1"/>
</dbReference>
<dbReference type="SMART" id="SM00173">
    <property type="entry name" value="RAS"/>
    <property type="match status" value="1"/>
</dbReference>
<dbReference type="NCBIfam" id="TIGR00231">
    <property type="entry name" value="small_GTP"/>
    <property type="match status" value="1"/>
</dbReference>
<dbReference type="PROSITE" id="PS51420">
    <property type="entry name" value="RHO"/>
    <property type="match status" value="1"/>
</dbReference>
<proteinExistence type="inferred from homology"/>
<dbReference type="InterPro" id="IPR050209">
    <property type="entry name" value="Rab_GTPases_membrane_traffic"/>
</dbReference>
<dbReference type="InterPro" id="IPR005225">
    <property type="entry name" value="Small_GTP-bd"/>
</dbReference>
<dbReference type="PRINTS" id="PR00449">
    <property type="entry name" value="RASTRNSFRMNG"/>
</dbReference>
<evidence type="ECO:0000256" key="2">
    <source>
        <dbReference type="ARBA" id="ARBA00022741"/>
    </source>
</evidence>
<accession>A0AAV7EFK6</accession>
<comment type="subcellular location">
    <subcellularLocation>
        <location evidence="7">Endomembrane system</location>
        <topology evidence="7">Lipid-anchor</topology>
    </subcellularLocation>
</comment>
<gene>
    <name evidence="8" type="ORF">H6P81_012141</name>
</gene>
<sequence>MLDDASSSLPSSFSTSNWPTTAAVTRHSSTSFSSSSSRLPHRNTHGRLCTCDYPTINLPPRVLVSSTMDYVFKLVIIGDSAVGKTQLLSRFSRNEFCNYGLATVGVEFQTKTILIDKKLIKAQIWDTAGQERFRSITSAYYRGALGALIVYDITKWVSFVQVPRWLEDLRMQADPSVVIMLVGNKCDLEGLRAVSVEAGREFAEREGLLFLETSALDATNVETAFQTVMERIYKVGSRRSLTGNVERHLVLKPGFGARRLEVQEDQERYSCCSA</sequence>
<evidence type="ECO:0000313" key="8">
    <source>
        <dbReference type="EMBL" id="KAG9446013.1"/>
    </source>
</evidence>
<dbReference type="SMART" id="SM00176">
    <property type="entry name" value="RAN"/>
    <property type="match status" value="1"/>
</dbReference>
<keyword evidence="5" id="KW-0449">Lipoprotein</keyword>
<comment type="similarity">
    <text evidence="1">Belongs to the small GTPase superfamily. Rab family.</text>
</comment>
<dbReference type="SMART" id="SM00174">
    <property type="entry name" value="RHO"/>
    <property type="match status" value="1"/>
</dbReference>
<dbReference type="InterPro" id="IPR001806">
    <property type="entry name" value="Small_GTPase"/>
</dbReference>
<evidence type="ECO:0000256" key="6">
    <source>
        <dbReference type="ARBA" id="ARBA00023289"/>
    </source>
</evidence>
<reference evidence="8 9" key="1">
    <citation type="submission" date="2021-07" db="EMBL/GenBank/DDBJ databases">
        <title>The Aristolochia fimbriata genome: insights into angiosperm evolution, floral development and chemical biosynthesis.</title>
        <authorList>
            <person name="Jiao Y."/>
        </authorList>
    </citation>
    <scope>NUCLEOTIDE SEQUENCE [LARGE SCALE GENOMIC DNA]</scope>
    <source>
        <strain evidence="8">IBCAS-2021</strain>
        <tissue evidence="8">Leaf</tissue>
    </source>
</reference>
<keyword evidence="3" id="KW-0342">GTP-binding</keyword>
<dbReference type="GO" id="GO:0003924">
    <property type="term" value="F:GTPase activity"/>
    <property type="evidence" value="ECO:0007669"/>
    <property type="project" value="InterPro"/>
</dbReference>
<evidence type="ECO:0000256" key="4">
    <source>
        <dbReference type="ARBA" id="ARBA00023136"/>
    </source>
</evidence>
<keyword evidence="2" id="KW-0547">Nucleotide-binding</keyword>
<organism evidence="8 9">
    <name type="scientific">Aristolochia fimbriata</name>
    <name type="common">White veined hardy Dutchman's pipe vine</name>
    <dbReference type="NCBI Taxonomy" id="158543"/>
    <lineage>
        <taxon>Eukaryota</taxon>
        <taxon>Viridiplantae</taxon>
        <taxon>Streptophyta</taxon>
        <taxon>Embryophyta</taxon>
        <taxon>Tracheophyta</taxon>
        <taxon>Spermatophyta</taxon>
        <taxon>Magnoliopsida</taxon>
        <taxon>Magnoliidae</taxon>
        <taxon>Piperales</taxon>
        <taxon>Aristolochiaceae</taxon>
        <taxon>Aristolochia</taxon>
    </lineage>
</organism>
<dbReference type="GO" id="GO:0005525">
    <property type="term" value="F:GTP binding"/>
    <property type="evidence" value="ECO:0007669"/>
    <property type="project" value="UniProtKB-KW"/>
</dbReference>
<evidence type="ECO:0000256" key="1">
    <source>
        <dbReference type="ARBA" id="ARBA00006270"/>
    </source>
</evidence>
<dbReference type="CDD" id="cd01868">
    <property type="entry name" value="Rab11_like"/>
    <property type="match status" value="1"/>
</dbReference>
<evidence type="ECO:0000256" key="3">
    <source>
        <dbReference type="ARBA" id="ARBA00023134"/>
    </source>
</evidence>
<dbReference type="Gene3D" id="3.40.50.300">
    <property type="entry name" value="P-loop containing nucleotide triphosphate hydrolases"/>
    <property type="match status" value="1"/>
</dbReference>
<protein>
    <submittedName>
        <fullName evidence="8">Uncharacterized protein</fullName>
    </submittedName>
</protein>
<dbReference type="PROSITE" id="PS51419">
    <property type="entry name" value="RAB"/>
    <property type="match status" value="1"/>
</dbReference>
<dbReference type="FunFam" id="3.40.50.300:FF:000274">
    <property type="entry name" value="ras-related protein RABA5a"/>
    <property type="match status" value="1"/>
</dbReference>
<evidence type="ECO:0000256" key="5">
    <source>
        <dbReference type="ARBA" id="ARBA00023288"/>
    </source>
</evidence>
<dbReference type="GO" id="GO:0012505">
    <property type="term" value="C:endomembrane system"/>
    <property type="evidence" value="ECO:0007669"/>
    <property type="project" value="UniProtKB-SubCell"/>
</dbReference>
<comment type="caution">
    <text evidence="8">The sequence shown here is derived from an EMBL/GenBank/DDBJ whole genome shotgun (WGS) entry which is preliminary data.</text>
</comment>
<dbReference type="Pfam" id="PF00071">
    <property type="entry name" value="Ras"/>
    <property type="match status" value="1"/>
</dbReference>